<dbReference type="PROSITE" id="PS01186">
    <property type="entry name" value="EGF_2"/>
    <property type="match status" value="1"/>
</dbReference>
<dbReference type="InterPro" id="IPR000742">
    <property type="entry name" value="EGF"/>
</dbReference>
<dbReference type="STRING" id="1448308.A0A2T2P8R2"/>
<dbReference type="InterPro" id="IPR023296">
    <property type="entry name" value="Glyco_hydro_beta-prop_sf"/>
</dbReference>
<dbReference type="AlphaFoldDB" id="A0A2T2P8R2"/>
<evidence type="ECO:0000256" key="2">
    <source>
        <dbReference type="SAM" id="SignalP"/>
    </source>
</evidence>
<proteinExistence type="predicted"/>
<evidence type="ECO:0000256" key="1">
    <source>
        <dbReference type="PROSITE-ProRule" id="PRU00076"/>
    </source>
</evidence>
<feature type="signal peptide" evidence="2">
    <location>
        <begin position="1"/>
        <end position="23"/>
    </location>
</feature>
<organism evidence="4 5">
    <name type="scientific">Corynespora cassiicola Philippines</name>
    <dbReference type="NCBI Taxonomy" id="1448308"/>
    <lineage>
        <taxon>Eukaryota</taxon>
        <taxon>Fungi</taxon>
        <taxon>Dikarya</taxon>
        <taxon>Ascomycota</taxon>
        <taxon>Pezizomycotina</taxon>
        <taxon>Dothideomycetes</taxon>
        <taxon>Pleosporomycetidae</taxon>
        <taxon>Pleosporales</taxon>
        <taxon>Corynesporascaceae</taxon>
        <taxon>Corynespora</taxon>
    </lineage>
</organism>
<sequence>MVHLLGLANFFLFTLAAVRGVRACLTDDDCSLNGVCDAKTSTCTCDPGWVSSDCGKLDLLPAAKGTGYNYTNATMPDHFSTRGGNSSWGGQIIQDRNDKSLFHLVISQLSRGCGLAGWRPFSTVIRAESRNGPAGPYEWKQELFGTFHHNPTTIWSPADEKYLIYFIGRDMETPDTCRSIKMPNNVSVASSPDLKVWDEQTLLLINKTNPTPWPLWTPENPTSEMILGVEDNVIHKADSYIGPYSLIKKQPWNTSDYSDHWSEDPFLWRDKRGNWHILVHWMVDIAERGEKFPRVGGHLFSRELTGNWTWKLQEVYNTTVHFTDGSRTDYLRRERPKLFFSDDGEMTPLYLVNGVQQFNSSGSYTLIQPIGKSAKKYERDLGFHADE</sequence>
<name>A0A2T2P8R2_CORCC</name>
<keyword evidence="1" id="KW-1015">Disulfide bond</keyword>
<dbReference type="OrthoDB" id="6130531at2759"/>
<feature type="chain" id="PRO_5015648237" description="EGF-like domain-containing protein" evidence="2">
    <location>
        <begin position="24"/>
        <end position="387"/>
    </location>
</feature>
<gene>
    <name evidence="4" type="ORF">BS50DRAFT_605708</name>
</gene>
<keyword evidence="2" id="KW-0732">Signal</keyword>
<comment type="caution">
    <text evidence="1">Lacks conserved residue(s) required for the propagation of feature annotation.</text>
</comment>
<protein>
    <recommendedName>
        <fullName evidence="3">EGF-like domain-containing protein</fullName>
    </recommendedName>
</protein>
<reference evidence="4 5" key="1">
    <citation type="journal article" date="2018" name="Front. Microbiol.">
        <title>Genome-Wide Analysis of Corynespora cassiicola Leaf Fall Disease Putative Effectors.</title>
        <authorList>
            <person name="Lopez D."/>
            <person name="Ribeiro S."/>
            <person name="Label P."/>
            <person name="Fumanal B."/>
            <person name="Venisse J.S."/>
            <person name="Kohler A."/>
            <person name="de Oliveira R.R."/>
            <person name="Labutti K."/>
            <person name="Lipzen A."/>
            <person name="Lail K."/>
            <person name="Bauer D."/>
            <person name="Ohm R.A."/>
            <person name="Barry K.W."/>
            <person name="Spatafora J."/>
            <person name="Grigoriev I.V."/>
            <person name="Martin F.M."/>
            <person name="Pujade-Renaud V."/>
        </authorList>
    </citation>
    <scope>NUCLEOTIDE SEQUENCE [LARGE SCALE GENOMIC DNA]</scope>
    <source>
        <strain evidence="4 5">Philippines</strain>
    </source>
</reference>
<dbReference type="PROSITE" id="PS50026">
    <property type="entry name" value="EGF_3"/>
    <property type="match status" value="1"/>
</dbReference>
<evidence type="ECO:0000313" key="4">
    <source>
        <dbReference type="EMBL" id="PSN74035.1"/>
    </source>
</evidence>
<evidence type="ECO:0000313" key="5">
    <source>
        <dbReference type="Proteomes" id="UP000240883"/>
    </source>
</evidence>
<keyword evidence="5" id="KW-1185">Reference proteome</keyword>
<feature type="domain" description="EGF-like" evidence="3">
    <location>
        <begin position="20"/>
        <end position="55"/>
    </location>
</feature>
<evidence type="ECO:0000259" key="3">
    <source>
        <dbReference type="PROSITE" id="PS50026"/>
    </source>
</evidence>
<dbReference type="Proteomes" id="UP000240883">
    <property type="component" value="Unassembled WGS sequence"/>
</dbReference>
<feature type="disulfide bond" evidence="1">
    <location>
        <begin position="45"/>
        <end position="54"/>
    </location>
</feature>
<dbReference type="CDD" id="cd08994">
    <property type="entry name" value="GH43_62_32_68_117_130-like"/>
    <property type="match status" value="1"/>
</dbReference>
<accession>A0A2T2P8R2</accession>
<dbReference type="EMBL" id="KZ678128">
    <property type="protein sequence ID" value="PSN74035.1"/>
    <property type="molecule type" value="Genomic_DNA"/>
</dbReference>
<keyword evidence="1" id="KW-0245">EGF-like domain</keyword>
<dbReference type="SUPFAM" id="SSF75005">
    <property type="entry name" value="Arabinanase/levansucrase/invertase"/>
    <property type="match status" value="1"/>
</dbReference>
<dbReference type="Gene3D" id="2.115.10.20">
    <property type="entry name" value="Glycosyl hydrolase domain, family 43"/>
    <property type="match status" value="1"/>
</dbReference>